<evidence type="ECO:0000259" key="1">
    <source>
        <dbReference type="Pfam" id="PF01593"/>
    </source>
</evidence>
<dbReference type="InterPro" id="IPR036188">
    <property type="entry name" value="FAD/NAD-bd_sf"/>
</dbReference>
<dbReference type="EMBL" id="JADJZA010000008">
    <property type="protein sequence ID" value="MBK9298379.1"/>
    <property type="molecule type" value="Genomic_DNA"/>
</dbReference>
<evidence type="ECO:0000313" key="3">
    <source>
        <dbReference type="Proteomes" id="UP000727993"/>
    </source>
</evidence>
<protein>
    <submittedName>
        <fullName evidence="2">FAD-dependent oxidoreductase</fullName>
    </submittedName>
</protein>
<name>A0A936TG26_9ACTN</name>
<gene>
    <name evidence="2" type="ORF">IPN02_16395</name>
</gene>
<reference evidence="2 3" key="1">
    <citation type="submission" date="2020-10" db="EMBL/GenBank/DDBJ databases">
        <title>Connecting structure to function with the recovery of over 1000 high-quality activated sludge metagenome-assembled genomes encoding full-length rRNA genes using long-read sequencing.</title>
        <authorList>
            <person name="Singleton C.M."/>
            <person name="Petriglieri F."/>
            <person name="Kristensen J.M."/>
            <person name="Kirkegaard R.H."/>
            <person name="Michaelsen T.Y."/>
            <person name="Andersen M.H."/>
            <person name="Karst S.M."/>
            <person name="Dueholm M.S."/>
            <person name="Nielsen P.H."/>
            <person name="Albertsen M."/>
        </authorList>
    </citation>
    <scope>NUCLEOTIDE SEQUENCE [LARGE SCALE GENOMIC DNA]</scope>
    <source>
        <strain evidence="2">Lyne_18-Q3-R50-59_MAXAC.006</strain>
    </source>
</reference>
<dbReference type="GO" id="GO:0016491">
    <property type="term" value="F:oxidoreductase activity"/>
    <property type="evidence" value="ECO:0007669"/>
    <property type="project" value="InterPro"/>
</dbReference>
<evidence type="ECO:0000313" key="2">
    <source>
        <dbReference type="EMBL" id="MBK9298379.1"/>
    </source>
</evidence>
<organism evidence="2 3">
    <name type="scientific">Candidatus Neomicrothrix subdominans</name>
    <dbReference type="NCBI Taxonomy" id="2954438"/>
    <lineage>
        <taxon>Bacteria</taxon>
        <taxon>Bacillati</taxon>
        <taxon>Actinomycetota</taxon>
        <taxon>Acidimicrobiia</taxon>
        <taxon>Acidimicrobiales</taxon>
        <taxon>Microthrixaceae</taxon>
        <taxon>Candidatus Neomicrothrix</taxon>
    </lineage>
</organism>
<accession>A0A936TG26</accession>
<dbReference type="Proteomes" id="UP000727993">
    <property type="component" value="Unassembled WGS sequence"/>
</dbReference>
<sequence>MAVTRRRIGGAESAHQLPERTEVAIVGAGLAGLAAARQLTQAGRDVVVLEASDGVGGRVRTDLVDGFRLDRGFQVLLTAYPELERQFDVDALELRRFEPGALVWNGTAMHLVGDPIRRPRTLVKTGLAPIGTIADKARLLRQRVRLGRRSGSDLLRQNDVSTLEALRGEGFSQRMIDGFFRPFVGGIQLDPALQTSRRMFDVVLKSLFAGAAAVPAGGMQAIPNQMASGLPLGRSTLTPKWGRCEPARWCSSMAVHWQPIVIVAAAGSWRGGAAQPAHGRVEVGIVRVVRRRSAADPGPLHRRGRNRTRPRLNIAVMTNVAPSTARPDRH</sequence>
<dbReference type="PRINTS" id="PR00419">
    <property type="entry name" value="ADXRDTASE"/>
</dbReference>
<feature type="domain" description="Amine oxidase" evidence="1">
    <location>
        <begin position="30"/>
        <end position="230"/>
    </location>
</feature>
<dbReference type="InterPro" id="IPR002937">
    <property type="entry name" value="Amino_oxidase"/>
</dbReference>
<dbReference type="Gene3D" id="3.50.50.60">
    <property type="entry name" value="FAD/NAD(P)-binding domain"/>
    <property type="match status" value="1"/>
</dbReference>
<dbReference type="PANTHER" id="PTHR42841">
    <property type="entry name" value="AMINE OXIDASE"/>
    <property type="match status" value="1"/>
</dbReference>
<proteinExistence type="predicted"/>
<dbReference type="Pfam" id="PF01593">
    <property type="entry name" value="Amino_oxidase"/>
    <property type="match status" value="1"/>
</dbReference>
<dbReference type="AlphaFoldDB" id="A0A936TG26"/>
<comment type="caution">
    <text evidence="2">The sequence shown here is derived from an EMBL/GenBank/DDBJ whole genome shotgun (WGS) entry which is preliminary data.</text>
</comment>
<dbReference type="SUPFAM" id="SSF51905">
    <property type="entry name" value="FAD/NAD(P)-binding domain"/>
    <property type="match status" value="1"/>
</dbReference>